<evidence type="ECO:0000256" key="7">
    <source>
        <dbReference type="SAM" id="MobiDB-lite"/>
    </source>
</evidence>
<feature type="transmembrane region" description="Helical" evidence="6">
    <location>
        <begin position="299"/>
        <end position="318"/>
    </location>
</feature>
<keyword evidence="4 6" id="KW-1133">Transmembrane helix</keyword>
<keyword evidence="3 6" id="KW-0812">Transmembrane</keyword>
<dbReference type="InterPro" id="IPR002528">
    <property type="entry name" value="MATE_fam"/>
</dbReference>
<comment type="similarity">
    <text evidence="2 6">Belongs to the multi antimicrobial extrusion (MATE) (TC 2.A.66.1) family.</text>
</comment>
<dbReference type="Proteomes" id="UP001318860">
    <property type="component" value="Unassembled WGS sequence"/>
</dbReference>
<evidence type="ECO:0000256" key="4">
    <source>
        <dbReference type="ARBA" id="ARBA00022989"/>
    </source>
</evidence>
<dbReference type="NCBIfam" id="TIGR00797">
    <property type="entry name" value="matE"/>
    <property type="match status" value="1"/>
</dbReference>
<evidence type="ECO:0000256" key="1">
    <source>
        <dbReference type="ARBA" id="ARBA00004141"/>
    </source>
</evidence>
<feature type="transmembrane region" description="Helical" evidence="6">
    <location>
        <begin position="265"/>
        <end position="287"/>
    </location>
</feature>
<evidence type="ECO:0000256" key="3">
    <source>
        <dbReference type="ARBA" id="ARBA00022692"/>
    </source>
</evidence>
<feature type="transmembrane region" description="Helical" evidence="6">
    <location>
        <begin position="185"/>
        <end position="207"/>
    </location>
</feature>
<name>A0ABR0UA12_REHGL</name>
<dbReference type="Pfam" id="PF01554">
    <property type="entry name" value="MatE"/>
    <property type="match status" value="1"/>
</dbReference>
<evidence type="ECO:0000313" key="9">
    <source>
        <dbReference type="Proteomes" id="UP001318860"/>
    </source>
</evidence>
<evidence type="ECO:0000256" key="5">
    <source>
        <dbReference type="ARBA" id="ARBA00023136"/>
    </source>
</evidence>
<proteinExistence type="inferred from homology"/>
<comment type="caution">
    <text evidence="8">The sequence shown here is derived from an EMBL/GenBank/DDBJ whole genome shotgun (WGS) entry which is preliminary data.</text>
</comment>
<evidence type="ECO:0000313" key="8">
    <source>
        <dbReference type="EMBL" id="KAK6119005.1"/>
    </source>
</evidence>
<keyword evidence="5 6" id="KW-0472">Membrane</keyword>
<comment type="caution">
    <text evidence="6">Lacks conserved residue(s) required for the propagation of feature annotation.</text>
</comment>
<sequence length="462" mass="50181">MEDNSMQPPPVDAESENQPSEIKSNRSLFSSFLIGEDDIPPITGVAGFLSAFKKESGKLWHLAGPAILTALFQFSLGATTQIFAGHVGTLDLAAFSMENFVISGVRRWADRNAGRLHATLVDHSSLDKLFANVYVHIHGTTFAITPTAGGYISSRWENSAVDDPQLYAYAFNFPISKFLQSQSKIMAIAWISAVALALHVPFSWLLMLKLGWGMAGGAIVLNASWWFLVVAQMLYIVSGACGQAWTGFSWKAFQNLWGFVKLSVASAVMLCLEIWYYSALILFAGYLKNTKVAVDALSICVNILGWTGMTAVGFNAAISIRVSNELGAAHPRSAKFSVVVVVVTSFIISLLIAFPFLVFQKQYPSLFSVSSEVQRVVYKLTPFLAFCIVLSNVQPAVSGVAVGAGWQGLVAYVNIGCYYLFGVPLGLILGRALKMGVQASVAVKRIKKWGGESDVKENNLEK</sequence>
<organism evidence="8 9">
    <name type="scientific">Rehmannia glutinosa</name>
    <name type="common">Chinese foxglove</name>
    <dbReference type="NCBI Taxonomy" id="99300"/>
    <lineage>
        <taxon>Eukaryota</taxon>
        <taxon>Viridiplantae</taxon>
        <taxon>Streptophyta</taxon>
        <taxon>Embryophyta</taxon>
        <taxon>Tracheophyta</taxon>
        <taxon>Spermatophyta</taxon>
        <taxon>Magnoliopsida</taxon>
        <taxon>eudicotyledons</taxon>
        <taxon>Gunneridae</taxon>
        <taxon>Pentapetalae</taxon>
        <taxon>asterids</taxon>
        <taxon>lamiids</taxon>
        <taxon>Lamiales</taxon>
        <taxon>Orobanchaceae</taxon>
        <taxon>Rehmannieae</taxon>
        <taxon>Rehmannia</taxon>
    </lineage>
</organism>
<reference evidence="8 9" key="1">
    <citation type="journal article" date="2021" name="Comput. Struct. Biotechnol. J.">
        <title>De novo genome assembly of the potent medicinal plant Rehmannia glutinosa using nanopore technology.</title>
        <authorList>
            <person name="Ma L."/>
            <person name="Dong C."/>
            <person name="Song C."/>
            <person name="Wang X."/>
            <person name="Zheng X."/>
            <person name="Niu Y."/>
            <person name="Chen S."/>
            <person name="Feng W."/>
        </authorList>
    </citation>
    <scope>NUCLEOTIDE SEQUENCE [LARGE SCALE GENOMIC DNA]</scope>
    <source>
        <strain evidence="8">DH-2019</strain>
    </source>
</reference>
<feature type="region of interest" description="Disordered" evidence="7">
    <location>
        <begin position="1"/>
        <end position="22"/>
    </location>
</feature>
<comment type="subcellular location">
    <subcellularLocation>
        <location evidence="1">Membrane</location>
        <topology evidence="1">Multi-pass membrane protein</topology>
    </subcellularLocation>
</comment>
<dbReference type="CDD" id="cd13132">
    <property type="entry name" value="MATE_eukaryotic"/>
    <property type="match status" value="1"/>
</dbReference>
<feature type="transmembrane region" description="Helical" evidence="6">
    <location>
        <begin position="380"/>
        <end position="403"/>
    </location>
</feature>
<feature type="transmembrane region" description="Helical" evidence="6">
    <location>
        <begin position="219"/>
        <end position="245"/>
    </location>
</feature>
<evidence type="ECO:0000256" key="6">
    <source>
        <dbReference type="RuleBase" id="RU004914"/>
    </source>
</evidence>
<accession>A0ABR0UA12</accession>
<dbReference type="PANTHER" id="PTHR11206">
    <property type="entry name" value="MULTIDRUG RESISTANCE PROTEIN"/>
    <property type="match status" value="1"/>
</dbReference>
<feature type="transmembrane region" description="Helical" evidence="6">
    <location>
        <begin position="338"/>
        <end position="359"/>
    </location>
</feature>
<protein>
    <recommendedName>
        <fullName evidence="6">Protein DETOXIFICATION</fullName>
    </recommendedName>
    <alternativeName>
        <fullName evidence="6">Multidrug and toxic compound extrusion protein</fullName>
    </alternativeName>
</protein>
<feature type="transmembrane region" description="Helical" evidence="6">
    <location>
        <begin position="409"/>
        <end position="429"/>
    </location>
</feature>
<keyword evidence="9" id="KW-1185">Reference proteome</keyword>
<dbReference type="EMBL" id="JABTTQ020003266">
    <property type="protein sequence ID" value="KAK6119005.1"/>
    <property type="molecule type" value="Genomic_DNA"/>
</dbReference>
<evidence type="ECO:0000256" key="2">
    <source>
        <dbReference type="ARBA" id="ARBA00010199"/>
    </source>
</evidence>
<dbReference type="InterPro" id="IPR045069">
    <property type="entry name" value="MATE_euk"/>
</dbReference>
<gene>
    <name evidence="8" type="ORF">DH2020_047252</name>
</gene>